<name>A0ABW6S2P7_9NOCA</name>
<keyword evidence="3" id="KW-1185">Reference proteome</keyword>
<dbReference type="EMBL" id="JBIAQY010000007">
    <property type="protein sequence ID" value="MFF3570570.1"/>
    <property type="molecule type" value="Genomic_DNA"/>
</dbReference>
<feature type="region of interest" description="Disordered" evidence="1">
    <location>
        <begin position="66"/>
        <end position="101"/>
    </location>
</feature>
<dbReference type="GO" id="GO:0016787">
    <property type="term" value="F:hydrolase activity"/>
    <property type="evidence" value="ECO:0007669"/>
    <property type="project" value="UniProtKB-KW"/>
</dbReference>
<organism evidence="2 3">
    <name type="scientific">Nocardia jiangxiensis</name>
    <dbReference type="NCBI Taxonomy" id="282685"/>
    <lineage>
        <taxon>Bacteria</taxon>
        <taxon>Bacillati</taxon>
        <taxon>Actinomycetota</taxon>
        <taxon>Actinomycetes</taxon>
        <taxon>Mycobacteriales</taxon>
        <taxon>Nocardiaceae</taxon>
        <taxon>Nocardia</taxon>
    </lineage>
</organism>
<keyword evidence="2" id="KW-0378">Hydrolase</keyword>
<evidence type="ECO:0000313" key="3">
    <source>
        <dbReference type="Proteomes" id="UP001601992"/>
    </source>
</evidence>
<dbReference type="Gene3D" id="3.90.79.10">
    <property type="entry name" value="Nucleoside Triphosphate Pyrophosphohydrolase"/>
    <property type="match status" value="1"/>
</dbReference>
<accession>A0ABW6S2P7</accession>
<comment type="caution">
    <text evidence="2">The sequence shown here is derived from an EMBL/GenBank/DDBJ whole genome shotgun (WGS) entry which is preliminary data.</text>
</comment>
<dbReference type="InterPro" id="IPR015797">
    <property type="entry name" value="NUDIX_hydrolase-like_dom_sf"/>
</dbReference>
<dbReference type="Proteomes" id="UP001601992">
    <property type="component" value="Unassembled WGS sequence"/>
</dbReference>
<gene>
    <name evidence="2" type="ORF">ACFYXQ_22575</name>
</gene>
<sequence length="169" mass="19080">MNEPQLSSALCGQLDQMHLAHEFGQSTVRVHKSPMPRRLGESHRSTSMRRLGGDGSALIATAIPNKHRPRDPWKDTSGPRIHLAPCPTTNPMPDEAPGHYTSNDEVRQEFTVVYRGEPTGGNPTTSEESTRVEWVRIERIPSLTMDRSQRNRIEWALSESDPYLDPETR</sequence>
<dbReference type="SUPFAM" id="SSF55811">
    <property type="entry name" value="Nudix"/>
    <property type="match status" value="1"/>
</dbReference>
<reference evidence="2 3" key="1">
    <citation type="submission" date="2024-10" db="EMBL/GenBank/DDBJ databases">
        <title>The Natural Products Discovery Center: Release of the First 8490 Sequenced Strains for Exploring Actinobacteria Biosynthetic Diversity.</title>
        <authorList>
            <person name="Kalkreuter E."/>
            <person name="Kautsar S.A."/>
            <person name="Yang D."/>
            <person name="Bader C.D."/>
            <person name="Teijaro C.N."/>
            <person name="Fluegel L."/>
            <person name="Davis C.M."/>
            <person name="Simpson J.R."/>
            <person name="Lauterbach L."/>
            <person name="Steele A.D."/>
            <person name="Gui C."/>
            <person name="Meng S."/>
            <person name="Li G."/>
            <person name="Viehrig K."/>
            <person name="Ye F."/>
            <person name="Su P."/>
            <person name="Kiefer A.F."/>
            <person name="Nichols A."/>
            <person name="Cepeda A.J."/>
            <person name="Yan W."/>
            <person name="Fan B."/>
            <person name="Jiang Y."/>
            <person name="Adhikari A."/>
            <person name="Zheng C.-J."/>
            <person name="Schuster L."/>
            <person name="Cowan T.M."/>
            <person name="Smanski M.J."/>
            <person name="Chevrette M.G."/>
            <person name="De Carvalho L.P.S."/>
            <person name="Shen B."/>
        </authorList>
    </citation>
    <scope>NUCLEOTIDE SEQUENCE [LARGE SCALE GENOMIC DNA]</scope>
    <source>
        <strain evidence="2 3">NPDC002593</strain>
    </source>
</reference>
<dbReference type="RefSeq" id="WP_387404825.1">
    <property type="nucleotide sequence ID" value="NZ_JBIAQY010000007.1"/>
</dbReference>
<proteinExistence type="predicted"/>
<evidence type="ECO:0000313" key="2">
    <source>
        <dbReference type="EMBL" id="MFF3570570.1"/>
    </source>
</evidence>
<feature type="region of interest" description="Disordered" evidence="1">
    <location>
        <begin position="33"/>
        <end position="52"/>
    </location>
</feature>
<evidence type="ECO:0000256" key="1">
    <source>
        <dbReference type="SAM" id="MobiDB-lite"/>
    </source>
</evidence>
<protein>
    <submittedName>
        <fullName evidence="2">NUDIX hydrolase</fullName>
    </submittedName>
</protein>